<evidence type="ECO:0000313" key="1">
    <source>
        <dbReference type="EMBL" id="MBX38334.1"/>
    </source>
</evidence>
<dbReference type="AlphaFoldDB" id="A0A2P2N779"/>
<reference evidence="1" key="1">
    <citation type="submission" date="2018-02" db="EMBL/GenBank/DDBJ databases">
        <title>Rhizophora mucronata_Transcriptome.</title>
        <authorList>
            <person name="Meera S.P."/>
            <person name="Sreeshan A."/>
            <person name="Augustine A."/>
        </authorList>
    </citation>
    <scope>NUCLEOTIDE SEQUENCE</scope>
    <source>
        <tissue evidence="1">Leaf</tissue>
    </source>
</reference>
<protein>
    <submittedName>
        <fullName evidence="1">Uncharacterized protein</fullName>
    </submittedName>
</protein>
<organism evidence="1">
    <name type="scientific">Rhizophora mucronata</name>
    <name type="common">Asiatic mangrove</name>
    <dbReference type="NCBI Taxonomy" id="61149"/>
    <lineage>
        <taxon>Eukaryota</taxon>
        <taxon>Viridiplantae</taxon>
        <taxon>Streptophyta</taxon>
        <taxon>Embryophyta</taxon>
        <taxon>Tracheophyta</taxon>
        <taxon>Spermatophyta</taxon>
        <taxon>Magnoliopsida</taxon>
        <taxon>eudicotyledons</taxon>
        <taxon>Gunneridae</taxon>
        <taxon>Pentapetalae</taxon>
        <taxon>rosids</taxon>
        <taxon>fabids</taxon>
        <taxon>Malpighiales</taxon>
        <taxon>Rhizophoraceae</taxon>
        <taxon>Rhizophora</taxon>
    </lineage>
</organism>
<accession>A0A2P2N779</accession>
<dbReference type="EMBL" id="GGEC01057850">
    <property type="protein sequence ID" value="MBX38334.1"/>
    <property type="molecule type" value="Transcribed_RNA"/>
</dbReference>
<name>A0A2P2N779_RHIMU</name>
<proteinExistence type="predicted"/>
<sequence>MVFLSNLLGSLGGEFANKPCLSSHKLTLLINTWWNSTDFYILC</sequence>